<dbReference type="Pfam" id="PF05161">
    <property type="entry name" value="MOFRL"/>
    <property type="match status" value="1"/>
</dbReference>
<dbReference type="STRING" id="478820.A0A196S4N1"/>
<dbReference type="OrthoDB" id="44918at2759"/>
<evidence type="ECO:0000259" key="2">
    <source>
        <dbReference type="Pfam" id="PF05161"/>
    </source>
</evidence>
<dbReference type="GO" id="GO:0005737">
    <property type="term" value="C:cytoplasm"/>
    <property type="evidence" value="ECO:0007669"/>
    <property type="project" value="TreeGrafter"/>
</dbReference>
<dbReference type="Gene3D" id="3.40.50.10180">
    <property type="entry name" value="Glycerate kinase, MOFRL-like N-terminal domain"/>
    <property type="match status" value="1"/>
</dbReference>
<keyword evidence="4" id="KW-0418">Kinase</keyword>
<name>A0A196S4N1_BLAHN</name>
<dbReference type="InterPro" id="IPR037035">
    <property type="entry name" value="GK-like_C_sf"/>
</dbReference>
<dbReference type="InterPro" id="IPR039760">
    <property type="entry name" value="MOFRL_protein"/>
</dbReference>
<evidence type="ECO:0000259" key="3">
    <source>
        <dbReference type="Pfam" id="PF13660"/>
    </source>
</evidence>
<dbReference type="Proteomes" id="UP000078348">
    <property type="component" value="Unassembled WGS sequence"/>
</dbReference>
<sequence length="462" mass="48538">MFVTSAKFVAATSAQFSRLFSKSMCGKAAALAIFDAGLKRADPYTAVFNYLKTSKDSIDGVPVGESKSVVVVGGGKAAVRMAEATEDFFKDRIHSGHVVTKYKHAAGNHLHRIGITEAAHPVPDKNSVAGSMTLFDTLKNKPKDSVVITLISGGGSALLSAPAPNVTLDDIRQTTNVLLACGATIHEINSIRKHLSIIKGGHLAEAAFPNPCYSLILSDVMGDDLSTIASGPTHFDHTSFQDCKNIIDKYGIWDKLSEGVRKQIQGGVDGTVKETPKENSEVFKKCVYTLVGNNDQSLDVAAAKAKELGYNPVVMYSGLEGEATLMAKKLIDMAHAIKSGKGKVAAPAAIIAGGETTVNLGSKFGLGGRNQEMALSAAIQLNGEKGITFLSGGTDGTDGPCDAAGGVVDGESYNKGVKKGLKAEDFLKAHDAYNYLKHLDGEHIVTGPTGTNVMDIAVVLVE</sequence>
<dbReference type="PANTHER" id="PTHR12227:SF0">
    <property type="entry name" value="GLYCERATE KINASE"/>
    <property type="match status" value="1"/>
</dbReference>
<accession>A0A196S4N1</accession>
<dbReference type="InterPro" id="IPR007835">
    <property type="entry name" value="MOFRL"/>
</dbReference>
<dbReference type="EMBL" id="LXWW01000566">
    <property type="protein sequence ID" value="OAO12070.1"/>
    <property type="molecule type" value="Genomic_DNA"/>
</dbReference>
<evidence type="ECO:0000256" key="1">
    <source>
        <dbReference type="ARBA" id="ARBA00005393"/>
    </source>
</evidence>
<dbReference type="Pfam" id="PF13660">
    <property type="entry name" value="DUF4147"/>
    <property type="match status" value="1"/>
</dbReference>
<keyword evidence="5" id="KW-1185">Reference proteome</keyword>
<comment type="caution">
    <text evidence="4">The sequence shown here is derived from an EMBL/GenBank/DDBJ whole genome shotgun (WGS) entry which is preliminary data.</text>
</comment>
<keyword evidence="4" id="KW-0808">Transferase</keyword>
<reference evidence="4 5" key="1">
    <citation type="submission" date="2016-05" db="EMBL/GenBank/DDBJ databases">
        <title>Nuclear genome of Blastocystis sp. subtype 1 NandII.</title>
        <authorList>
            <person name="Gentekaki E."/>
            <person name="Curtis B."/>
            <person name="Stairs C."/>
            <person name="Eme L."/>
            <person name="Herman E."/>
            <person name="Klimes V."/>
            <person name="Arias M.C."/>
            <person name="Elias M."/>
            <person name="Hilliou F."/>
            <person name="Klute M."/>
            <person name="Malik S.-B."/>
            <person name="Pightling A."/>
            <person name="Rachubinski R."/>
            <person name="Salas D."/>
            <person name="Schlacht A."/>
            <person name="Suga H."/>
            <person name="Archibald J."/>
            <person name="Ball S.G."/>
            <person name="Clark G."/>
            <person name="Dacks J."/>
            <person name="Van Der Giezen M."/>
            <person name="Tsaousis A."/>
            <person name="Roger A."/>
        </authorList>
    </citation>
    <scope>NUCLEOTIDE SEQUENCE [LARGE SCALE GENOMIC DNA]</scope>
    <source>
        <strain evidence="5">ATCC 50177 / NandII</strain>
    </source>
</reference>
<dbReference type="Gene3D" id="3.40.1480.10">
    <property type="entry name" value="MOFRL domain"/>
    <property type="match status" value="1"/>
</dbReference>
<dbReference type="AlphaFoldDB" id="A0A196S4N1"/>
<dbReference type="SUPFAM" id="SSF82544">
    <property type="entry name" value="GckA/TtuD-like"/>
    <property type="match status" value="1"/>
</dbReference>
<evidence type="ECO:0000313" key="4">
    <source>
        <dbReference type="EMBL" id="OAO12070.1"/>
    </source>
</evidence>
<organism evidence="4 5">
    <name type="scientific">Blastocystis sp. subtype 1 (strain ATCC 50177 / NandII)</name>
    <dbReference type="NCBI Taxonomy" id="478820"/>
    <lineage>
        <taxon>Eukaryota</taxon>
        <taxon>Sar</taxon>
        <taxon>Stramenopiles</taxon>
        <taxon>Bigyra</taxon>
        <taxon>Opalozoa</taxon>
        <taxon>Opalinata</taxon>
        <taxon>Blastocystidae</taxon>
        <taxon>Blastocystis</taxon>
    </lineage>
</organism>
<dbReference type="InterPro" id="IPR038614">
    <property type="entry name" value="GK_N_sf"/>
</dbReference>
<feature type="domain" description="MOFRL" evidence="2">
    <location>
        <begin position="349"/>
        <end position="455"/>
    </location>
</feature>
<gene>
    <name evidence="4" type="ORF">AV274_6284</name>
</gene>
<feature type="domain" description="MOFRL-associated" evidence="3">
    <location>
        <begin position="30"/>
        <end position="264"/>
    </location>
</feature>
<proteinExistence type="inferred from homology"/>
<dbReference type="GO" id="GO:0008887">
    <property type="term" value="F:glycerate kinase activity"/>
    <property type="evidence" value="ECO:0007669"/>
    <property type="project" value="InterPro"/>
</dbReference>
<evidence type="ECO:0000313" key="5">
    <source>
        <dbReference type="Proteomes" id="UP000078348"/>
    </source>
</evidence>
<protein>
    <submittedName>
        <fullName evidence="4">Glycerate kinase</fullName>
    </submittedName>
</protein>
<dbReference type="PANTHER" id="PTHR12227">
    <property type="entry name" value="GLYCERATE KINASE"/>
    <property type="match status" value="1"/>
</dbReference>
<dbReference type="FunFam" id="3.40.1480.10:FF:000002">
    <property type="entry name" value="Glycerate kinase"/>
    <property type="match status" value="1"/>
</dbReference>
<dbReference type="InterPro" id="IPR025286">
    <property type="entry name" value="MOFRL_assoc_dom"/>
</dbReference>
<comment type="similarity">
    <text evidence="1">Belongs to the glycerate kinase type-2 family.</text>
</comment>